<sequence>MANPVPLSEIKKRSTVSDSARKLSIPVFKAGKPDEIAYQRAATHEKTMQRFQLRKLPSDRAHLSNFGSDKRVIIDKAFDARPSKNHRFSLHRFLKSAFGRKARKRALRVVTSPITPDSWTYTVHGIVMLLVYHFQLLDLPFAPSFYPNGSYVTTVKAMVFETLFLLDLLLTLNTAYIDQGVLVTSRRKIARHYFRKWFALDLLSAFPLQAAHCLVTGSIDKTDPIVRDFQLILMALRLLRTTLFEKGMLFGRVTRVAHHLVEWVRYSRYSHLLGIAQLMWLVLLIAHYMACLWHVVAGHHTGNQGEMSIGEQYMADYYYAVSLIQGQGNGSGTWEENMYSSVAIIIGSVIVAIVFGNVAMLVSNFNANETNYHRKMEAVYATMDKMGLPLELRARVNEYYTHVWLEYEALDGSINKFQQELTHTLRIEIGLYKFMNLVVKIPFWEDCTPDFLTQIVLNLGVRVYMPDDYVVRRREIGNEMMMINLGYCKLSKPRKRLADAVDIVQHESSPVSGRPVLARQNTATDSELECYDGSDDENSEWDEEMSEDDSEDELAIQPRRATLNGRGSAFDLLIRKQNSQKKFDPSQPRRSSNPSSARIKQEPTFVYLKPGQAFGEMSLLMNYKRQASVRAVTFMEMCVLDRKTFQQIISRYPEDRRNVLTKMLENCIEKKEIPLPWENIIEAVTANRRKKGYKDTSRANVVATITSAEAAKVLVKAIDVNVPDESIKYGFQSFDHAFVDDSSIRRVNSVRAKIRDTLQRSNSEVTSRVSSFRSNSSRNLTIDSSRSATCELMDQDTEPPEGSTKSGENSDKTLENILSLLQRMSKDIGKLQQDMKEVKSQHCYHDRDCEVLGYIRSLSANVKYTPDSIETVKMKSETAAESFDHVELHSKVFPAESLKPSAPPVVSASLEYESRTPYPSRVDDNTTAGDRTPDNASQRVHVTSVHKSVIPTESKRLLRSPHYERRHASLSKRRSSGRSSPLADLLWKRNHAYNDQARDSAKASRRQRQLKTRHSMPAGVVADITPTETNVTQPHEGMFGISTDNDTATQQPKRHRGYAHFGRVSSNMDPRFLKIDE</sequence>
<feature type="domain" description="Cyclic nucleotide-binding" evidence="10">
    <location>
        <begin position="608"/>
        <end position="666"/>
    </location>
</feature>
<dbReference type="GO" id="GO:0098855">
    <property type="term" value="C:HCN channel complex"/>
    <property type="evidence" value="ECO:0007669"/>
    <property type="project" value="TreeGrafter"/>
</dbReference>
<evidence type="ECO:0000256" key="8">
    <source>
        <dbReference type="SAM" id="MobiDB-lite"/>
    </source>
</evidence>
<keyword evidence="6 9" id="KW-0472">Membrane</keyword>
<dbReference type="PROSITE" id="PS50042">
    <property type="entry name" value="CNMP_BINDING_3"/>
    <property type="match status" value="2"/>
</dbReference>
<dbReference type="InterPro" id="IPR051413">
    <property type="entry name" value="K/Na_HCN_channel"/>
</dbReference>
<dbReference type="InterPro" id="IPR018490">
    <property type="entry name" value="cNMP-bd_dom_sf"/>
</dbReference>
<evidence type="ECO:0000259" key="10">
    <source>
        <dbReference type="PROSITE" id="PS50042"/>
    </source>
</evidence>
<feature type="region of interest" description="Disordered" evidence="8">
    <location>
        <begin position="897"/>
        <end position="982"/>
    </location>
</feature>
<feature type="region of interest" description="Disordered" evidence="8">
    <location>
        <begin position="511"/>
        <end position="553"/>
    </location>
</feature>
<dbReference type="AlphaFoldDB" id="A0A081A834"/>
<dbReference type="InterPro" id="IPR005821">
    <property type="entry name" value="Ion_trans_dom"/>
</dbReference>
<keyword evidence="4 9" id="KW-1133">Transmembrane helix</keyword>
<dbReference type="InterPro" id="IPR018488">
    <property type="entry name" value="cNMP-bd_CS"/>
</dbReference>
<dbReference type="Gene3D" id="1.10.287.630">
    <property type="entry name" value="Helix hairpin bin"/>
    <property type="match status" value="1"/>
</dbReference>
<name>A0A081A834_PHYNI</name>
<keyword evidence="2" id="KW-0813">Transport</keyword>
<reference evidence="11 12" key="1">
    <citation type="submission" date="2013-11" db="EMBL/GenBank/DDBJ databases">
        <title>The Genome Sequence of Phytophthora parasitica P1976.</title>
        <authorList>
            <consortium name="The Broad Institute Genomics Platform"/>
            <person name="Russ C."/>
            <person name="Tyler B."/>
            <person name="Panabieres F."/>
            <person name="Shan W."/>
            <person name="Tripathy S."/>
            <person name="Grunwald N."/>
            <person name="Machado M."/>
            <person name="Johnson C.S."/>
            <person name="Walker B."/>
            <person name="Young S."/>
            <person name="Zeng Q."/>
            <person name="Gargeya S."/>
            <person name="Fitzgerald M."/>
            <person name="Haas B."/>
            <person name="Abouelleil A."/>
            <person name="Allen A.W."/>
            <person name="Alvarado L."/>
            <person name="Arachchi H.M."/>
            <person name="Berlin A.M."/>
            <person name="Chapman S.B."/>
            <person name="Gainer-Dewar J."/>
            <person name="Goldberg J."/>
            <person name="Griggs A."/>
            <person name="Gujja S."/>
            <person name="Hansen M."/>
            <person name="Howarth C."/>
            <person name="Imamovic A."/>
            <person name="Ireland A."/>
            <person name="Larimer J."/>
            <person name="McCowan C."/>
            <person name="Murphy C."/>
            <person name="Pearson M."/>
            <person name="Poon T.W."/>
            <person name="Priest M."/>
            <person name="Roberts A."/>
            <person name="Saif S."/>
            <person name="Shea T."/>
            <person name="Sisk P."/>
            <person name="Sykes S."/>
            <person name="Wortman J."/>
            <person name="Nusbaum C."/>
            <person name="Birren B."/>
        </authorList>
    </citation>
    <scope>NUCLEOTIDE SEQUENCE [LARGE SCALE GENOMIC DNA]</scope>
    <source>
        <strain evidence="11 12">P1976</strain>
    </source>
</reference>
<keyword evidence="3 9" id="KW-0812">Transmembrane</keyword>
<keyword evidence="7" id="KW-0175">Coiled coil</keyword>
<evidence type="ECO:0000313" key="11">
    <source>
        <dbReference type="EMBL" id="ETO75045.1"/>
    </source>
</evidence>
<dbReference type="SUPFAM" id="SSF81324">
    <property type="entry name" value="Voltage-gated potassium channels"/>
    <property type="match status" value="1"/>
</dbReference>
<feature type="transmembrane region" description="Helical" evidence="9">
    <location>
        <begin position="342"/>
        <end position="365"/>
    </location>
</feature>
<protein>
    <recommendedName>
        <fullName evidence="10">Cyclic nucleotide-binding domain-containing protein</fullName>
    </recommendedName>
</protein>
<evidence type="ECO:0000256" key="3">
    <source>
        <dbReference type="ARBA" id="ARBA00022692"/>
    </source>
</evidence>
<dbReference type="GO" id="GO:0035725">
    <property type="term" value="P:sodium ion transmembrane transport"/>
    <property type="evidence" value="ECO:0007669"/>
    <property type="project" value="TreeGrafter"/>
</dbReference>
<evidence type="ECO:0000256" key="5">
    <source>
        <dbReference type="ARBA" id="ARBA00023065"/>
    </source>
</evidence>
<evidence type="ECO:0000256" key="7">
    <source>
        <dbReference type="SAM" id="Coils"/>
    </source>
</evidence>
<feature type="compositionally biased region" description="Basic and acidic residues" evidence="8">
    <location>
        <begin position="953"/>
        <end position="967"/>
    </location>
</feature>
<feature type="compositionally biased region" description="Basic residues" evidence="8">
    <location>
        <begin position="1003"/>
        <end position="1014"/>
    </location>
</feature>
<feature type="domain" description="Cyclic nucleotide-binding" evidence="10">
    <location>
        <begin position="443"/>
        <end position="486"/>
    </location>
</feature>
<evidence type="ECO:0000256" key="1">
    <source>
        <dbReference type="ARBA" id="ARBA00004141"/>
    </source>
</evidence>
<dbReference type="GO" id="GO:0003254">
    <property type="term" value="P:regulation of membrane depolarization"/>
    <property type="evidence" value="ECO:0007669"/>
    <property type="project" value="TreeGrafter"/>
</dbReference>
<feature type="transmembrane region" description="Helical" evidence="9">
    <location>
        <begin position="272"/>
        <end position="296"/>
    </location>
</feature>
<dbReference type="GO" id="GO:0005249">
    <property type="term" value="F:voltage-gated potassium channel activity"/>
    <property type="evidence" value="ECO:0007669"/>
    <property type="project" value="TreeGrafter"/>
</dbReference>
<dbReference type="InterPro" id="IPR014710">
    <property type="entry name" value="RmlC-like_jellyroll"/>
</dbReference>
<comment type="subcellular location">
    <subcellularLocation>
        <location evidence="1">Membrane</location>
        <topology evidence="1">Multi-pass membrane protein</topology>
    </subcellularLocation>
</comment>
<dbReference type="Pfam" id="PF00520">
    <property type="entry name" value="Ion_trans"/>
    <property type="match status" value="1"/>
</dbReference>
<organism evidence="11 12">
    <name type="scientific">Phytophthora nicotianae P1976</name>
    <dbReference type="NCBI Taxonomy" id="1317066"/>
    <lineage>
        <taxon>Eukaryota</taxon>
        <taxon>Sar</taxon>
        <taxon>Stramenopiles</taxon>
        <taxon>Oomycota</taxon>
        <taxon>Peronosporomycetes</taxon>
        <taxon>Peronosporales</taxon>
        <taxon>Peronosporaceae</taxon>
        <taxon>Phytophthora</taxon>
    </lineage>
</organism>
<feature type="region of interest" description="Disordered" evidence="8">
    <location>
        <begin position="577"/>
        <end position="601"/>
    </location>
</feature>
<dbReference type="EMBL" id="ANJA01001727">
    <property type="protein sequence ID" value="ETO75045.1"/>
    <property type="molecule type" value="Genomic_DNA"/>
</dbReference>
<dbReference type="Gene3D" id="1.10.287.70">
    <property type="match status" value="1"/>
</dbReference>
<dbReference type="CDD" id="cd00038">
    <property type="entry name" value="CAP_ED"/>
    <property type="match status" value="1"/>
</dbReference>
<feature type="coiled-coil region" evidence="7">
    <location>
        <begin position="814"/>
        <end position="841"/>
    </location>
</feature>
<feature type="compositionally biased region" description="Acidic residues" evidence="8">
    <location>
        <begin position="526"/>
        <end position="553"/>
    </location>
</feature>
<evidence type="ECO:0000256" key="4">
    <source>
        <dbReference type="ARBA" id="ARBA00022989"/>
    </source>
</evidence>
<keyword evidence="5" id="KW-0406">Ion transport</keyword>
<dbReference type="Pfam" id="PF00027">
    <property type="entry name" value="cNMP_binding"/>
    <property type="match status" value="1"/>
</dbReference>
<dbReference type="PANTHER" id="PTHR45689">
    <property type="entry name" value="I[[H]] CHANNEL, ISOFORM E"/>
    <property type="match status" value="1"/>
</dbReference>
<comment type="caution">
    <text evidence="11">The sequence shown here is derived from an EMBL/GenBank/DDBJ whole genome shotgun (WGS) entry which is preliminary data.</text>
</comment>
<dbReference type="PROSITE" id="PS00889">
    <property type="entry name" value="CNMP_BINDING_2"/>
    <property type="match status" value="1"/>
</dbReference>
<feature type="compositionally biased region" description="Polar residues" evidence="8">
    <location>
        <begin position="925"/>
        <end position="941"/>
    </location>
</feature>
<dbReference type="Proteomes" id="UP000028582">
    <property type="component" value="Unassembled WGS sequence"/>
</dbReference>
<proteinExistence type="predicted"/>
<gene>
    <name evidence="11" type="ORF">F444_09318</name>
</gene>
<evidence type="ECO:0000256" key="9">
    <source>
        <dbReference type="SAM" id="Phobius"/>
    </source>
</evidence>
<accession>A0A081A834</accession>
<evidence type="ECO:0000256" key="2">
    <source>
        <dbReference type="ARBA" id="ARBA00022448"/>
    </source>
</evidence>
<feature type="compositionally biased region" description="Low complexity" evidence="8">
    <location>
        <begin position="585"/>
        <end position="598"/>
    </location>
</feature>
<dbReference type="Gene3D" id="2.60.120.10">
    <property type="entry name" value="Jelly Rolls"/>
    <property type="match status" value="1"/>
</dbReference>
<feature type="region of interest" description="Disordered" evidence="8">
    <location>
        <begin position="996"/>
        <end position="1017"/>
    </location>
</feature>
<dbReference type="OrthoDB" id="432483at2759"/>
<dbReference type="SUPFAM" id="SSF51206">
    <property type="entry name" value="cAMP-binding domain-like"/>
    <property type="match status" value="1"/>
</dbReference>
<evidence type="ECO:0000256" key="6">
    <source>
        <dbReference type="ARBA" id="ARBA00023136"/>
    </source>
</evidence>
<dbReference type="PANTHER" id="PTHR45689:SF5">
    <property type="entry name" value="I[[H]] CHANNEL, ISOFORM E"/>
    <property type="match status" value="1"/>
</dbReference>
<feature type="region of interest" description="Disordered" evidence="8">
    <location>
        <begin position="792"/>
        <end position="811"/>
    </location>
</feature>
<evidence type="ECO:0000313" key="12">
    <source>
        <dbReference type="Proteomes" id="UP000028582"/>
    </source>
</evidence>
<dbReference type="InterPro" id="IPR000595">
    <property type="entry name" value="cNMP-bd_dom"/>
</dbReference>